<dbReference type="InterPro" id="IPR036412">
    <property type="entry name" value="HAD-like_sf"/>
</dbReference>
<dbReference type="PANTHER" id="PTHR43611">
    <property type="entry name" value="ALPHA-D-GLUCOSE 1-PHOSPHATE PHOSPHATASE"/>
    <property type="match status" value="1"/>
</dbReference>
<dbReference type="SFLD" id="SFLDG01129">
    <property type="entry name" value="C1.5:_HAD__Beta-PGM__Phosphata"/>
    <property type="match status" value="1"/>
</dbReference>
<sequence length="184" mass="21362">MTKVVLFDIDGVVIKKAKVFSIRLSESRGVGIGEVLKFFKGEFQECLVGKKDLKLVLPKYLKLWGIKDNLESILDFWFSGEAEINYEVLEKVRELRLGGIKCYLATNNEQYRVEYLMNNLNLSTEFDGVFASFKLGCKKPDPEFYREIMKKIGIENPREIEFWDDDEENVEGAKRFGFVVKLVH</sequence>
<dbReference type="NCBIfam" id="TIGR01509">
    <property type="entry name" value="HAD-SF-IA-v3"/>
    <property type="match status" value="1"/>
</dbReference>
<dbReference type="AlphaFoldDB" id="A0A1F4ZUV7"/>
<proteinExistence type="predicted"/>
<dbReference type="Pfam" id="PF00702">
    <property type="entry name" value="Hydrolase"/>
    <property type="match status" value="1"/>
</dbReference>
<evidence type="ECO:0000313" key="1">
    <source>
        <dbReference type="EMBL" id="OGD10209.1"/>
    </source>
</evidence>
<name>A0A1F4ZUV7_9BACT</name>
<reference evidence="1 2" key="1">
    <citation type="journal article" date="2016" name="Nat. Commun.">
        <title>Thousands of microbial genomes shed light on interconnected biogeochemical processes in an aquifer system.</title>
        <authorList>
            <person name="Anantharaman K."/>
            <person name="Brown C.T."/>
            <person name="Hug L.A."/>
            <person name="Sharon I."/>
            <person name="Castelle C.J."/>
            <person name="Probst A.J."/>
            <person name="Thomas B.C."/>
            <person name="Singh A."/>
            <person name="Wilkins M.J."/>
            <person name="Karaoz U."/>
            <person name="Brodie E.L."/>
            <person name="Williams K.H."/>
            <person name="Hubbard S.S."/>
            <person name="Banfield J.F."/>
        </authorList>
    </citation>
    <scope>NUCLEOTIDE SEQUENCE [LARGE SCALE GENOMIC DNA]</scope>
</reference>
<dbReference type="PANTHER" id="PTHR43611:SF3">
    <property type="entry name" value="FLAVIN MONONUCLEOTIDE HYDROLASE 1, CHLOROPLATIC"/>
    <property type="match status" value="1"/>
</dbReference>
<dbReference type="InterPro" id="IPR023214">
    <property type="entry name" value="HAD_sf"/>
</dbReference>
<dbReference type="InterPro" id="IPR023198">
    <property type="entry name" value="PGP-like_dom2"/>
</dbReference>
<evidence type="ECO:0000313" key="2">
    <source>
        <dbReference type="Proteomes" id="UP000176424"/>
    </source>
</evidence>
<dbReference type="SUPFAM" id="SSF56784">
    <property type="entry name" value="HAD-like"/>
    <property type="match status" value="1"/>
</dbReference>
<gene>
    <name evidence="1" type="ORF">A2397_03285</name>
</gene>
<dbReference type="EMBL" id="MEXR01000010">
    <property type="protein sequence ID" value="OGD10209.1"/>
    <property type="molecule type" value="Genomic_DNA"/>
</dbReference>
<dbReference type="Gene3D" id="3.40.50.1000">
    <property type="entry name" value="HAD superfamily/HAD-like"/>
    <property type="match status" value="1"/>
</dbReference>
<dbReference type="STRING" id="1797263.A2397_03285"/>
<protein>
    <recommendedName>
        <fullName evidence="3">FCP1 homology domain-containing protein</fullName>
    </recommendedName>
</protein>
<organism evidence="1 2">
    <name type="scientific">Candidatus Amesbacteria bacterium RIFOXYB1_FULL_44_23</name>
    <dbReference type="NCBI Taxonomy" id="1797263"/>
    <lineage>
        <taxon>Bacteria</taxon>
        <taxon>Candidatus Amesiibacteriota</taxon>
    </lineage>
</organism>
<evidence type="ECO:0008006" key="3">
    <source>
        <dbReference type="Google" id="ProtNLM"/>
    </source>
</evidence>
<dbReference type="InterPro" id="IPR006439">
    <property type="entry name" value="HAD-SF_hydro_IA"/>
</dbReference>
<dbReference type="Proteomes" id="UP000176424">
    <property type="component" value="Unassembled WGS sequence"/>
</dbReference>
<accession>A0A1F4ZUV7</accession>
<dbReference type="Gene3D" id="1.10.150.240">
    <property type="entry name" value="Putative phosphatase, domain 2"/>
    <property type="match status" value="1"/>
</dbReference>
<comment type="caution">
    <text evidence="1">The sequence shown here is derived from an EMBL/GenBank/DDBJ whole genome shotgun (WGS) entry which is preliminary data.</text>
</comment>
<dbReference type="SFLD" id="SFLDS00003">
    <property type="entry name" value="Haloacid_Dehalogenase"/>
    <property type="match status" value="1"/>
</dbReference>